<accession>A0A183EJC3</accession>
<dbReference type="AlphaFoldDB" id="A0A183EJC3"/>
<reference evidence="1 2" key="2">
    <citation type="submission" date="2018-11" db="EMBL/GenBank/DDBJ databases">
        <authorList>
            <consortium name="Pathogen Informatics"/>
        </authorList>
    </citation>
    <scope>NUCLEOTIDE SEQUENCE [LARGE SCALE GENOMIC DNA]</scope>
</reference>
<sequence>MNAERFLTYDQSTADFQFHCYQIYALQRFIPDVSPRYEHKESLRKTSSMPSVEQTQQAHVEAIRQLLDSFPIAPCKQSSSAHEHILENSELILSTAWEDAAGKSHFHNSAIVLTLIVKVWGTPRQSLVPEPVDTESDDEIINTDIEELRDAAQ</sequence>
<dbReference type="WBParaSite" id="GPUH_0002108901-mRNA-1">
    <property type="protein sequence ID" value="GPUH_0002108901-mRNA-1"/>
    <property type="gene ID" value="GPUH_0002108901"/>
</dbReference>
<gene>
    <name evidence="1" type="ORF">GPUH_LOCUS21064</name>
</gene>
<reference evidence="3" key="1">
    <citation type="submission" date="2016-06" db="UniProtKB">
        <authorList>
            <consortium name="WormBaseParasite"/>
        </authorList>
    </citation>
    <scope>IDENTIFICATION</scope>
</reference>
<organism evidence="3">
    <name type="scientific">Gongylonema pulchrum</name>
    <dbReference type="NCBI Taxonomy" id="637853"/>
    <lineage>
        <taxon>Eukaryota</taxon>
        <taxon>Metazoa</taxon>
        <taxon>Ecdysozoa</taxon>
        <taxon>Nematoda</taxon>
        <taxon>Chromadorea</taxon>
        <taxon>Rhabditida</taxon>
        <taxon>Spirurina</taxon>
        <taxon>Spiruromorpha</taxon>
        <taxon>Spiruroidea</taxon>
        <taxon>Gongylonematidae</taxon>
        <taxon>Gongylonema</taxon>
    </lineage>
</organism>
<name>A0A183EJC3_9BILA</name>
<dbReference type="Proteomes" id="UP000271098">
    <property type="component" value="Unassembled WGS sequence"/>
</dbReference>
<evidence type="ECO:0000313" key="2">
    <source>
        <dbReference type="Proteomes" id="UP000271098"/>
    </source>
</evidence>
<protein>
    <submittedName>
        <fullName evidence="1 3">Uncharacterized protein</fullName>
    </submittedName>
</protein>
<dbReference type="OrthoDB" id="5872807at2759"/>
<evidence type="ECO:0000313" key="1">
    <source>
        <dbReference type="EMBL" id="VDN37425.1"/>
    </source>
</evidence>
<evidence type="ECO:0000313" key="3">
    <source>
        <dbReference type="WBParaSite" id="GPUH_0002108901-mRNA-1"/>
    </source>
</evidence>
<dbReference type="EMBL" id="UYRT01091754">
    <property type="protein sequence ID" value="VDN37425.1"/>
    <property type="molecule type" value="Genomic_DNA"/>
</dbReference>
<keyword evidence="2" id="KW-1185">Reference proteome</keyword>
<proteinExistence type="predicted"/>